<dbReference type="InterPro" id="IPR052698">
    <property type="entry name" value="MoCofactor_Util/Proc"/>
</dbReference>
<evidence type="ECO:0000313" key="4">
    <source>
        <dbReference type="EMBL" id="QNS03453.1"/>
    </source>
</evidence>
<dbReference type="KEGG" id="sxn:IAG42_07280"/>
<sequence length="382" mass="40071">MLDIAAELSRWAEQGRDFAVATVVAVGGSAPRQPGAALAVDREGTAIGSVSGGCVEGAVYELCQEALEDGVTRLERFGYSDDDAFAVGLTCGGVIDILVTPVRAGDPAVRGVIETALRAAATAEAAALARIVAGPADLLGRALLVRPDGTYDGGFGAHPELDRTVAAEAGAYLDAGRTGTLEIGEQGSRCGAPLTLLVESSVPPPRMIVFGAIDFASALVRMGKFLGYHVTVCDARPVFATAARFPEADELVVEWPHKYLERTEVDGRTVLCVLTHDAKFDVPLLELALRLPVAYVGAMGSRRTHLDRNERLREVGVTELDLARLRSPIGLDLGARTPEEVAVSIASEIVANRRGGTGASLTGAHTPIHHEPGTPRRIDSVA</sequence>
<dbReference type="AlphaFoldDB" id="A0A7H1B3Z8"/>
<proteinExistence type="predicted"/>
<evidence type="ECO:0000313" key="5">
    <source>
        <dbReference type="Proteomes" id="UP000516428"/>
    </source>
</evidence>
<evidence type="ECO:0000259" key="2">
    <source>
        <dbReference type="Pfam" id="PF02625"/>
    </source>
</evidence>
<protein>
    <submittedName>
        <fullName evidence="4">XdhC family protein</fullName>
    </submittedName>
</protein>
<feature type="domain" description="XdhC- CoxI" evidence="2">
    <location>
        <begin position="121"/>
        <end position="183"/>
    </location>
</feature>
<dbReference type="Pfam" id="PF02625">
    <property type="entry name" value="XdhC_CoxI"/>
    <property type="match status" value="2"/>
</dbReference>
<evidence type="ECO:0000256" key="1">
    <source>
        <dbReference type="SAM" id="MobiDB-lite"/>
    </source>
</evidence>
<evidence type="ECO:0000259" key="3">
    <source>
        <dbReference type="Pfam" id="PF13478"/>
    </source>
</evidence>
<dbReference type="PANTHER" id="PTHR30388">
    <property type="entry name" value="ALDEHYDE OXIDOREDUCTASE MOLYBDENUM COFACTOR ASSEMBLY PROTEIN"/>
    <property type="match status" value="1"/>
</dbReference>
<gene>
    <name evidence="4" type="ORF">IAG42_07280</name>
</gene>
<feature type="domain" description="XdhC Rossmann" evidence="3">
    <location>
        <begin position="207"/>
        <end position="349"/>
    </location>
</feature>
<accession>A0A7H1B3Z8</accession>
<dbReference type="InterPro" id="IPR027051">
    <property type="entry name" value="XdhC_Rossmann_dom"/>
</dbReference>
<dbReference type="Gene3D" id="3.40.50.720">
    <property type="entry name" value="NAD(P)-binding Rossmann-like Domain"/>
    <property type="match status" value="1"/>
</dbReference>
<dbReference type="RefSeq" id="WP_188336207.1">
    <property type="nucleotide sequence ID" value="NZ_CP061281.1"/>
</dbReference>
<dbReference type="Proteomes" id="UP000516428">
    <property type="component" value="Chromosome"/>
</dbReference>
<dbReference type="InterPro" id="IPR003777">
    <property type="entry name" value="XdhC_CoxI"/>
</dbReference>
<feature type="region of interest" description="Disordered" evidence="1">
    <location>
        <begin position="356"/>
        <end position="382"/>
    </location>
</feature>
<dbReference type="Pfam" id="PF13478">
    <property type="entry name" value="XdhC_C"/>
    <property type="match status" value="1"/>
</dbReference>
<feature type="domain" description="XdhC- CoxI" evidence="2">
    <location>
        <begin position="11"/>
        <end position="78"/>
    </location>
</feature>
<name>A0A7H1B3Z8_9ACTN</name>
<dbReference type="EMBL" id="CP061281">
    <property type="protein sequence ID" value="QNS03453.1"/>
    <property type="molecule type" value="Genomic_DNA"/>
</dbReference>
<feature type="compositionally biased region" description="Basic and acidic residues" evidence="1">
    <location>
        <begin position="368"/>
        <end position="382"/>
    </location>
</feature>
<organism evidence="4 5">
    <name type="scientific">Streptomyces xanthii</name>
    <dbReference type="NCBI Taxonomy" id="2768069"/>
    <lineage>
        <taxon>Bacteria</taxon>
        <taxon>Bacillati</taxon>
        <taxon>Actinomycetota</taxon>
        <taxon>Actinomycetes</taxon>
        <taxon>Kitasatosporales</taxon>
        <taxon>Streptomycetaceae</taxon>
        <taxon>Streptomyces</taxon>
    </lineage>
</organism>
<reference evidence="4 5" key="1">
    <citation type="submission" date="2020-09" db="EMBL/GenBank/DDBJ databases">
        <title>A novel species.</title>
        <authorList>
            <person name="Gao J."/>
        </authorList>
    </citation>
    <scope>NUCLEOTIDE SEQUENCE [LARGE SCALE GENOMIC DNA]</scope>
    <source>
        <strain evidence="4 5">CRXT-Y-14</strain>
    </source>
</reference>
<dbReference type="PANTHER" id="PTHR30388:SF4">
    <property type="entry name" value="MOLYBDENUM COFACTOR INSERTION CHAPERONE PAOD"/>
    <property type="match status" value="1"/>
</dbReference>
<keyword evidence="5" id="KW-1185">Reference proteome</keyword>